<organism evidence="5 6">
    <name type="scientific">Candidimonas nitroreducens</name>
    <dbReference type="NCBI Taxonomy" id="683354"/>
    <lineage>
        <taxon>Bacteria</taxon>
        <taxon>Pseudomonadati</taxon>
        <taxon>Pseudomonadota</taxon>
        <taxon>Betaproteobacteria</taxon>
        <taxon>Burkholderiales</taxon>
        <taxon>Alcaligenaceae</taxon>
        <taxon>Candidimonas</taxon>
    </lineage>
</organism>
<dbReference type="RefSeq" id="WP_088603159.1">
    <property type="nucleotide sequence ID" value="NZ_NJIH01000004.1"/>
</dbReference>
<dbReference type="InterPro" id="IPR036271">
    <property type="entry name" value="Tet_transcr_reg_TetR-rel_C_sf"/>
</dbReference>
<feature type="domain" description="HTH tetR-type" evidence="4">
    <location>
        <begin position="11"/>
        <end position="71"/>
    </location>
</feature>
<dbReference type="Pfam" id="PF17926">
    <property type="entry name" value="TetR_C_21"/>
    <property type="match status" value="1"/>
</dbReference>
<evidence type="ECO:0000256" key="3">
    <source>
        <dbReference type="SAM" id="MobiDB-lite"/>
    </source>
</evidence>
<reference evidence="6" key="1">
    <citation type="submission" date="2017-06" db="EMBL/GenBank/DDBJ databases">
        <title>Herbaspirillum phytohormonus sp. nov., isolated from the root nodule of Robinia pseudoacacia in lead-zinc mine.</title>
        <authorList>
            <person name="Fan M."/>
            <person name="Lin Y."/>
        </authorList>
    </citation>
    <scope>NUCLEOTIDE SEQUENCE [LARGE SCALE GENOMIC DNA]</scope>
    <source>
        <strain evidence="6">SC-089</strain>
    </source>
</reference>
<keyword evidence="6" id="KW-1185">Reference proteome</keyword>
<protein>
    <recommendedName>
        <fullName evidence="4">HTH tetR-type domain-containing protein</fullName>
    </recommendedName>
</protein>
<dbReference type="OrthoDB" id="116240at2"/>
<dbReference type="Proteomes" id="UP000214603">
    <property type="component" value="Unassembled WGS sequence"/>
</dbReference>
<dbReference type="SUPFAM" id="SSF48498">
    <property type="entry name" value="Tetracyclin repressor-like, C-terminal domain"/>
    <property type="match status" value="1"/>
</dbReference>
<dbReference type="Gene3D" id="1.10.357.10">
    <property type="entry name" value="Tetracycline Repressor, domain 2"/>
    <property type="match status" value="1"/>
</dbReference>
<evidence type="ECO:0000313" key="5">
    <source>
        <dbReference type="EMBL" id="OWT62071.1"/>
    </source>
</evidence>
<dbReference type="PANTHER" id="PTHR30328">
    <property type="entry name" value="TRANSCRIPTIONAL REPRESSOR"/>
    <property type="match status" value="1"/>
</dbReference>
<dbReference type="InterPro" id="IPR050109">
    <property type="entry name" value="HTH-type_TetR-like_transc_reg"/>
</dbReference>
<keyword evidence="1 2" id="KW-0238">DNA-binding</keyword>
<dbReference type="Pfam" id="PF00440">
    <property type="entry name" value="TetR_N"/>
    <property type="match status" value="1"/>
</dbReference>
<evidence type="ECO:0000259" key="4">
    <source>
        <dbReference type="PROSITE" id="PS50977"/>
    </source>
</evidence>
<feature type="DNA-binding region" description="H-T-H motif" evidence="2">
    <location>
        <begin position="34"/>
        <end position="53"/>
    </location>
</feature>
<feature type="region of interest" description="Disordered" evidence="3">
    <location>
        <begin position="202"/>
        <end position="228"/>
    </location>
</feature>
<dbReference type="InterPro" id="IPR009057">
    <property type="entry name" value="Homeodomain-like_sf"/>
</dbReference>
<dbReference type="EMBL" id="NJIH01000004">
    <property type="protein sequence ID" value="OWT62071.1"/>
    <property type="molecule type" value="Genomic_DNA"/>
</dbReference>
<name>A0A225MRH4_9BURK</name>
<evidence type="ECO:0000256" key="2">
    <source>
        <dbReference type="PROSITE-ProRule" id="PRU00335"/>
    </source>
</evidence>
<feature type="compositionally biased region" description="Basic residues" evidence="3">
    <location>
        <begin position="216"/>
        <end position="228"/>
    </location>
</feature>
<accession>A0A225MRH4</accession>
<dbReference type="InterPro" id="IPR001647">
    <property type="entry name" value="HTH_TetR"/>
</dbReference>
<evidence type="ECO:0000313" key="6">
    <source>
        <dbReference type="Proteomes" id="UP000214603"/>
    </source>
</evidence>
<dbReference type="SUPFAM" id="SSF46689">
    <property type="entry name" value="Homeodomain-like"/>
    <property type="match status" value="1"/>
</dbReference>
<proteinExistence type="predicted"/>
<dbReference type="PANTHER" id="PTHR30328:SF54">
    <property type="entry name" value="HTH-TYPE TRANSCRIPTIONAL REPRESSOR SCO4008"/>
    <property type="match status" value="1"/>
</dbReference>
<dbReference type="PROSITE" id="PS50977">
    <property type="entry name" value="HTH_TETR_2"/>
    <property type="match status" value="1"/>
</dbReference>
<dbReference type="PRINTS" id="PR00455">
    <property type="entry name" value="HTHTETR"/>
</dbReference>
<dbReference type="InterPro" id="IPR041467">
    <property type="entry name" value="Sco4008_C"/>
</dbReference>
<evidence type="ECO:0000256" key="1">
    <source>
        <dbReference type="ARBA" id="ARBA00023125"/>
    </source>
</evidence>
<sequence length="228" mass="25812">MPNQSRTRGRAHTLAAIIDAARKEFALKGYAGARMESIAQTAGINKELIYHYFRSKEHIFQEVRGLHRTDVLTNDARLDPATDPSGATDGLFAWRFDTAAKHMEWVRFLTWEAAQSQDDKVPGEQGRREGMQRTIDRLREAQQNGRISNAFDPRLLQLAVFALATYPLAYGQITRMVTGKSPSDPAFQKEWHEFLQKLGERVLPPSKVEKAPAKSTRPRARKRANPGQ</sequence>
<gene>
    <name evidence="5" type="ORF">CEY11_09725</name>
</gene>
<dbReference type="AlphaFoldDB" id="A0A225MRH4"/>
<dbReference type="GO" id="GO:0003677">
    <property type="term" value="F:DNA binding"/>
    <property type="evidence" value="ECO:0007669"/>
    <property type="project" value="UniProtKB-UniRule"/>
</dbReference>
<comment type="caution">
    <text evidence="5">The sequence shown here is derived from an EMBL/GenBank/DDBJ whole genome shotgun (WGS) entry which is preliminary data.</text>
</comment>